<evidence type="ECO:0000313" key="2">
    <source>
        <dbReference type="EMBL" id="KAF2802586.1"/>
    </source>
</evidence>
<gene>
    <name evidence="2 4" type="ORF">BDZ99DRAFT_527314</name>
</gene>
<dbReference type="GeneID" id="54467136"/>
<reference evidence="2 4" key="1">
    <citation type="journal article" date="2020" name="Stud. Mycol.">
        <title>101 Dothideomycetes genomes: a test case for predicting lifestyles and emergence of pathogens.</title>
        <authorList>
            <person name="Haridas S."/>
            <person name="Albert R."/>
            <person name="Binder M."/>
            <person name="Bloem J."/>
            <person name="Labutti K."/>
            <person name="Salamov A."/>
            <person name="Andreopoulos B."/>
            <person name="Baker S."/>
            <person name="Barry K."/>
            <person name="Bills G."/>
            <person name="Bluhm B."/>
            <person name="Cannon C."/>
            <person name="Castanera R."/>
            <person name="Culley D."/>
            <person name="Daum C."/>
            <person name="Ezra D."/>
            <person name="Gonzalez J."/>
            <person name="Henrissat B."/>
            <person name="Kuo A."/>
            <person name="Liang C."/>
            <person name="Lipzen A."/>
            <person name="Lutzoni F."/>
            <person name="Magnuson J."/>
            <person name="Mondo S."/>
            <person name="Nolan M."/>
            <person name="Ohm R."/>
            <person name="Pangilinan J."/>
            <person name="Park H.-J."/>
            <person name="Ramirez L."/>
            <person name="Alfaro M."/>
            <person name="Sun H."/>
            <person name="Tritt A."/>
            <person name="Yoshinaga Y."/>
            <person name="Zwiers L.-H."/>
            <person name="Turgeon B."/>
            <person name="Goodwin S."/>
            <person name="Spatafora J."/>
            <person name="Crous P."/>
            <person name="Grigoriev I."/>
        </authorList>
    </citation>
    <scope>NUCLEOTIDE SEQUENCE</scope>
    <source>
        <strain evidence="2 4">CBS 304.34</strain>
    </source>
</reference>
<name>A0A6A6Y194_9PEZI</name>
<dbReference type="AlphaFoldDB" id="A0A6A6Y194"/>
<accession>A0A6A6Y194</accession>
<feature type="region of interest" description="Disordered" evidence="1">
    <location>
        <begin position="1"/>
        <end position="107"/>
    </location>
</feature>
<keyword evidence="3" id="KW-1185">Reference proteome</keyword>
<dbReference type="RefSeq" id="XP_033569550.1">
    <property type="nucleotide sequence ID" value="XM_033726243.1"/>
</dbReference>
<organism evidence="2">
    <name type="scientific">Mytilinidion resinicola</name>
    <dbReference type="NCBI Taxonomy" id="574789"/>
    <lineage>
        <taxon>Eukaryota</taxon>
        <taxon>Fungi</taxon>
        <taxon>Dikarya</taxon>
        <taxon>Ascomycota</taxon>
        <taxon>Pezizomycotina</taxon>
        <taxon>Dothideomycetes</taxon>
        <taxon>Pleosporomycetidae</taxon>
        <taxon>Mytilinidiales</taxon>
        <taxon>Mytilinidiaceae</taxon>
        <taxon>Mytilinidion</taxon>
    </lineage>
</organism>
<evidence type="ECO:0000256" key="1">
    <source>
        <dbReference type="SAM" id="MobiDB-lite"/>
    </source>
</evidence>
<feature type="compositionally biased region" description="Polar residues" evidence="1">
    <location>
        <begin position="55"/>
        <end position="64"/>
    </location>
</feature>
<dbReference type="OrthoDB" id="10602361at2759"/>
<feature type="compositionally biased region" description="Low complexity" evidence="1">
    <location>
        <begin position="38"/>
        <end position="47"/>
    </location>
</feature>
<dbReference type="EMBL" id="MU003722">
    <property type="protein sequence ID" value="KAF2802586.1"/>
    <property type="molecule type" value="Genomic_DNA"/>
</dbReference>
<reference evidence="4" key="2">
    <citation type="submission" date="2020-04" db="EMBL/GenBank/DDBJ databases">
        <authorList>
            <consortium name="NCBI Genome Project"/>
        </authorList>
    </citation>
    <scope>NUCLEOTIDE SEQUENCE</scope>
    <source>
        <strain evidence="4">CBS 304.34</strain>
    </source>
</reference>
<evidence type="ECO:0000313" key="4">
    <source>
        <dbReference type="RefSeq" id="XP_033569550.1"/>
    </source>
</evidence>
<reference evidence="4" key="3">
    <citation type="submission" date="2025-04" db="UniProtKB">
        <authorList>
            <consortium name="RefSeq"/>
        </authorList>
    </citation>
    <scope>IDENTIFICATION</scope>
    <source>
        <strain evidence="4">CBS 304.34</strain>
    </source>
</reference>
<sequence>MRGKVYTYKPSPLPEVAKQRQDVASHGNPPPLHGAPAVHHSSGSTTSVHDEDKSPSSSYENLISSDEDEPNYPTPPCTPSQSEQGDEITPPPIPPKPKPTKKNYNVPKMPNMLELDDGGHWQIPVGDGFLHRSKRINPTLRPDLQNPCHTTRRKAKLLRRAGIEVTLAKPMH</sequence>
<dbReference type="Proteomes" id="UP000504636">
    <property type="component" value="Unplaced"/>
</dbReference>
<protein>
    <submittedName>
        <fullName evidence="2 4">Uncharacterized protein</fullName>
    </submittedName>
</protein>
<proteinExistence type="predicted"/>
<evidence type="ECO:0000313" key="3">
    <source>
        <dbReference type="Proteomes" id="UP000504636"/>
    </source>
</evidence>